<sequence>MREYLLTLCVTAAVTYLLTGPVRKFAIAAGAMPEIRARDVHREPTPRLGGIAMFGGLCAGLLVASQLTNVGNVFRLSDEPRALLAGAGLIWLLGVLDDKWGVDALVKLGGQMIAAGVMVWQGLTVLWLPVPGVGNVALTPLQGTLLTVAMVVVTINAVNFVDGLDGLASGMVCIAAVAFFMYAYRIWYGYGIEAAAPATLFAAILMGMCLGFLPHNMHPARIFMGDSGSMLIGLVLAAGAVSITGQVDPDVITDTTGSVKTTVQTMAPVYMPVLLLPLTLLAVPIADLVLAVVRRTWRGQSPFAADRGHLHHRLLEIGHSHSRAVLIMYFWSALIGFGAVAFSVRSSSLVIVLTIVVLSAVGLVILLLPRFTPRVPDWAERLVPPRYRLRGGAEPEAGTQPETAEAEPGAGRDTEEPGAQEPGTEKKGEGGAEEGREPLPEPPRLSGATALREHDRLARHGAGRGTDGRP</sequence>
<dbReference type="Pfam" id="PF00953">
    <property type="entry name" value="Glycos_transf_4"/>
    <property type="match status" value="1"/>
</dbReference>
<feature type="transmembrane region" description="Helical" evidence="9">
    <location>
        <begin position="80"/>
        <end position="96"/>
    </location>
</feature>
<keyword evidence="4 9" id="KW-0812">Transmembrane</keyword>
<feature type="compositionally biased region" description="Basic and acidic residues" evidence="8">
    <location>
        <begin position="423"/>
        <end position="439"/>
    </location>
</feature>
<feature type="region of interest" description="Disordered" evidence="8">
    <location>
        <begin position="389"/>
        <end position="470"/>
    </location>
</feature>
<evidence type="ECO:0000256" key="6">
    <source>
        <dbReference type="ARBA" id="ARBA00023136"/>
    </source>
</evidence>
<evidence type="ECO:0000256" key="7">
    <source>
        <dbReference type="PIRSR" id="PIRSR600715-1"/>
    </source>
</evidence>
<feature type="transmembrane region" description="Helical" evidence="9">
    <location>
        <begin position="108"/>
        <end position="129"/>
    </location>
</feature>
<dbReference type="GO" id="GO:0009103">
    <property type="term" value="P:lipopolysaccharide biosynthetic process"/>
    <property type="evidence" value="ECO:0007669"/>
    <property type="project" value="TreeGrafter"/>
</dbReference>
<proteinExistence type="predicted"/>
<feature type="transmembrane region" description="Helical" evidence="9">
    <location>
        <begin position="324"/>
        <end position="342"/>
    </location>
</feature>
<keyword evidence="2" id="KW-1003">Cell membrane</keyword>
<feature type="transmembrane region" description="Helical" evidence="9">
    <location>
        <begin position="141"/>
        <end position="161"/>
    </location>
</feature>
<feature type="transmembrane region" description="Helical" evidence="9">
    <location>
        <begin position="48"/>
        <end position="68"/>
    </location>
</feature>
<dbReference type="AlphaFoldDB" id="A0A2M8LVT2"/>
<comment type="subcellular location">
    <subcellularLocation>
        <location evidence="1">Cell membrane</location>
        <topology evidence="1">Multi-pass membrane protein</topology>
    </subcellularLocation>
</comment>
<keyword evidence="7" id="KW-0460">Magnesium</keyword>
<feature type="transmembrane region" description="Helical" evidence="9">
    <location>
        <begin position="267"/>
        <end position="293"/>
    </location>
</feature>
<evidence type="ECO:0000256" key="1">
    <source>
        <dbReference type="ARBA" id="ARBA00004651"/>
    </source>
</evidence>
<dbReference type="RefSeq" id="WP_100203241.1">
    <property type="nucleotide sequence ID" value="NZ_PGGW01000060.1"/>
</dbReference>
<organism evidence="10 11">
    <name type="scientific">Streptomyces carminius</name>
    <dbReference type="NCBI Taxonomy" id="2665496"/>
    <lineage>
        <taxon>Bacteria</taxon>
        <taxon>Bacillati</taxon>
        <taxon>Actinomycetota</taxon>
        <taxon>Actinomycetes</taxon>
        <taxon>Kitasatosporales</taxon>
        <taxon>Streptomycetaceae</taxon>
        <taxon>Streptomyces</taxon>
    </lineage>
</organism>
<feature type="binding site" evidence="7">
    <location>
        <position position="226"/>
    </location>
    <ligand>
        <name>Mg(2+)</name>
        <dbReference type="ChEBI" id="CHEBI:18420"/>
    </ligand>
</feature>
<gene>
    <name evidence="10" type="ORF">CUT44_19875</name>
</gene>
<evidence type="ECO:0000256" key="2">
    <source>
        <dbReference type="ARBA" id="ARBA00022475"/>
    </source>
</evidence>
<feature type="transmembrane region" description="Helical" evidence="9">
    <location>
        <begin position="168"/>
        <end position="188"/>
    </location>
</feature>
<evidence type="ECO:0000313" key="10">
    <source>
        <dbReference type="EMBL" id="PJE96055.1"/>
    </source>
</evidence>
<feature type="binding site" evidence="7">
    <location>
        <position position="159"/>
    </location>
    <ligand>
        <name>Mg(2+)</name>
        <dbReference type="ChEBI" id="CHEBI:18420"/>
    </ligand>
</feature>
<accession>A0A2M8LVT2</accession>
<keyword evidence="5 9" id="KW-1133">Transmembrane helix</keyword>
<keyword evidence="11" id="KW-1185">Reference proteome</keyword>
<keyword evidence="3 10" id="KW-0808">Transferase</keyword>
<keyword evidence="7" id="KW-0479">Metal-binding</keyword>
<evidence type="ECO:0000256" key="5">
    <source>
        <dbReference type="ARBA" id="ARBA00022989"/>
    </source>
</evidence>
<comment type="cofactor">
    <cofactor evidence="7">
        <name>Mg(2+)</name>
        <dbReference type="ChEBI" id="CHEBI:18420"/>
    </cofactor>
</comment>
<evidence type="ECO:0000256" key="3">
    <source>
        <dbReference type="ARBA" id="ARBA00022679"/>
    </source>
</evidence>
<evidence type="ECO:0000256" key="4">
    <source>
        <dbReference type="ARBA" id="ARBA00022692"/>
    </source>
</evidence>
<protein>
    <submittedName>
        <fullName evidence="10">Undecaprenyl-phosphate alpha-N-acetylglucosaminyl 1-phosphate transferase</fullName>
    </submittedName>
</protein>
<evidence type="ECO:0000256" key="8">
    <source>
        <dbReference type="SAM" id="MobiDB-lite"/>
    </source>
</evidence>
<reference evidence="10 11" key="1">
    <citation type="submission" date="2017-11" db="EMBL/GenBank/DDBJ databases">
        <title>Streptomyces carmine sp. nov., a novel actinomycete isolated from Sophora alopecuroides in Xinjiang, China.</title>
        <authorList>
            <person name="Wang Y."/>
            <person name="Luo X."/>
            <person name="Wan C."/>
            <person name="Zhang L."/>
        </authorList>
    </citation>
    <scope>NUCLEOTIDE SEQUENCE [LARGE SCALE GENOMIC DNA]</scope>
    <source>
        <strain evidence="10 11">TRM SA0054</strain>
    </source>
</reference>
<dbReference type="GO" id="GO:0044038">
    <property type="term" value="P:cell wall macromolecule biosynthetic process"/>
    <property type="evidence" value="ECO:0007669"/>
    <property type="project" value="TreeGrafter"/>
</dbReference>
<evidence type="ECO:0000256" key="9">
    <source>
        <dbReference type="SAM" id="Phobius"/>
    </source>
</evidence>
<evidence type="ECO:0000313" key="11">
    <source>
        <dbReference type="Proteomes" id="UP000230407"/>
    </source>
</evidence>
<feature type="transmembrane region" description="Helical" evidence="9">
    <location>
        <begin position="227"/>
        <end position="247"/>
    </location>
</feature>
<dbReference type="PANTHER" id="PTHR22926">
    <property type="entry name" value="PHOSPHO-N-ACETYLMURAMOYL-PENTAPEPTIDE-TRANSFERASE"/>
    <property type="match status" value="1"/>
</dbReference>
<dbReference type="GO" id="GO:0016780">
    <property type="term" value="F:phosphotransferase activity, for other substituted phosphate groups"/>
    <property type="evidence" value="ECO:0007669"/>
    <property type="project" value="InterPro"/>
</dbReference>
<comment type="caution">
    <text evidence="10">The sequence shown here is derived from an EMBL/GenBank/DDBJ whole genome shotgun (WGS) entry which is preliminary data.</text>
</comment>
<name>A0A2M8LVT2_9ACTN</name>
<dbReference type="GO" id="GO:0046872">
    <property type="term" value="F:metal ion binding"/>
    <property type="evidence" value="ECO:0007669"/>
    <property type="project" value="UniProtKB-KW"/>
</dbReference>
<dbReference type="EMBL" id="PGGW01000060">
    <property type="protein sequence ID" value="PJE96055.1"/>
    <property type="molecule type" value="Genomic_DNA"/>
</dbReference>
<feature type="transmembrane region" description="Helical" evidence="9">
    <location>
        <begin position="348"/>
        <end position="368"/>
    </location>
</feature>
<dbReference type="CDD" id="cd06853">
    <property type="entry name" value="GT_WecA_like"/>
    <property type="match status" value="1"/>
</dbReference>
<dbReference type="Proteomes" id="UP000230407">
    <property type="component" value="Unassembled WGS sequence"/>
</dbReference>
<dbReference type="GO" id="GO:0071555">
    <property type="term" value="P:cell wall organization"/>
    <property type="evidence" value="ECO:0007669"/>
    <property type="project" value="TreeGrafter"/>
</dbReference>
<dbReference type="InterPro" id="IPR000715">
    <property type="entry name" value="Glycosyl_transferase_4"/>
</dbReference>
<dbReference type="GO" id="GO:0005886">
    <property type="term" value="C:plasma membrane"/>
    <property type="evidence" value="ECO:0007669"/>
    <property type="project" value="UniProtKB-SubCell"/>
</dbReference>
<feature type="transmembrane region" description="Helical" evidence="9">
    <location>
        <begin position="194"/>
        <end position="215"/>
    </location>
</feature>
<dbReference type="PANTHER" id="PTHR22926:SF3">
    <property type="entry name" value="UNDECAPRENYL-PHOSPHATE ALPHA-N-ACETYLGLUCOSAMINYL 1-PHOSPHATE TRANSFERASE"/>
    <property type="match status" value="1"/>
</dbReference>
<keyword evidence="6 9" id="KW-0472">Membrane</keyword>